<organism evidence="9 10">
    <name type="scientific">Belnapia arida</name>
    <dbReference type="NCBI Taxonomy" id="2804533"/>
    <lineage>
        <taxon>Bacteria</taxon>
        <taxon>Pseudomonadati</taxon>
        <taxon>Pseudomonadota</taxon>
        <taxon>Alphaproteobacteria</taxon>
        <taxon>Acetobacterales</taxon>
        <taxon>Roseomonadaceae</taxon>
        <taxon>Belnapia</taxon>
    </lineage>
</organism>
<evidence type="ECO:0000256" key="3">
    <source>
        <dbReference type="ARBA" id="ARBA00022553"/>
    </source>
</evidence>
<reference evidence="9 10" key="1">
    <citation type="submission" date="2021-01" db="EMBL/GenBank/DDBJ databases">
        <title>Belnapia mucosa sp. nov. and Belnapia arida sp. nov., isolated from the Tabernas Desert (Almeria, Spain).</title>
        <authorList>
            <person name="Molina-Menor E."/>
            <person name="Vidal-Verdu A."/>
            <person name="Calonge A."/>
            <person name="Satari L."/>
            <person name="Pereto J."/>
            <person name="Porcar M."/>
        </authorList>
    </citation>
    <scope>NUCLEOTIDE SEQUENCE [LARGE SCALE GENOMIC DNA]</scope>
    <source>
        <strain evidence="9 10">T18</strain>
    </source>
</reference>
<keyword evidence="5" id="KW-0547">Nucleotide-binding</keyword>
<keyword evidence="3" id="KW-0597">Phosphoprotein</keyword>
<evidence type="ECO:0000256" key="5">
    <source>
        <dbReference type="ARBA" id="ARBA00022741"/>
    </source>
</evidence>
<feature type="domain" description="Signal transduction histidine kinase HWE region" evidence="8">
    <location>
        <begin position="2"/>
        <end position="49"/>
    </location>
</feature>
<evidence type="ECO:0000256" key="2">
    <source>
        <dbReference type="ARBA" id="ARBA00012438"/>
    </source>
</evidence>
<keyword evidence="4" id="KW-0808">Transferase</keyword>
<keyword evidence="10" id="KW-1185">Reference proteome</keyword>
<keyword evidence="6" id="KW-0418">Kinase</keyword>
<evidence type="ECO:0000256" key="6">
    <source>
        <dbReference type="ARBA" id="ARBA00022777"/>
    </source>
</evidence>
<evidence type="ECO:0000313" key="9">
    <source>
        <dbReference type="EMBL" id="MBL6082203.1"/>
    </source>
</evidence>
<name>A0ABS1UBY1_9PROT</name>
<comment type="caution">
    <text evidence="9">The sequence shown here is derived from an EMBL/GenBank/DDBJ whole genome shotgun (WGS) entry which is preliminary data.</text>
</comment>
<evidence type="ECO:0000256" key="7">
    <source>
        <dbReference type="ARBA" id="ARBA00022840"/>
    </source>
</evidence>
<dbReference type="InterPro" id="IPR011102">
    <property type="entry name" value="Sig_transdc_His_kinase_HWE"/>
</dbReference>
<accession>A0ABS1UBY1</accession>
<dbReference type="EC" id="2.7.13.3" evidence="2"/>
<comment type="catalytic activity">
    <reaction evidence="1">
        <text>ATP + protein L-histidine = ADP + protein N-phospho-L-histidine.</text>
        <dbReference type="EC" id="2.7.13.3"/>
    </reaction>
</comment>
<sequence length="50" mass="5503">MARLLAVSRVHRILVDGNWSGAPLRGLAEAQLGHFLQGKERRAQLQGPEV</sequence>
<evidence type="ECO:0000256" key="1">
    <source>
        <dbReference type="ARBA" id="ARBA00000085"/>
    </source>
</evidence>
<evidence type="ECO:0000256" key="4">
    <source>
        <dbReference type="ARBA" id="ARBA00022679"/>
    </source>
</evidence>
<dbReference type="Proteomes" id="UP000660885">
    <property type="component" value="Unassembled WGS sequence"/>
</dbReference>
<keyword evidence="7" id="KW-0067">ATP-binding</keyword>
<proteinExistence type="predicted"/>
<evidence type="ECO:0000313" key="10">
    <source>
        <dbReference type="Proteomes" id="UP000660885"/>
    </source>
</evidence>
<gene>
    <name evidence="9" type="ORF">JMJ56_29945</name>
</gene>
<protein>
    <recommendedName>
        <fullName evidence="2">histidine kinase</fullName>
        <ecNumber evidence="2">2.7.13.3</ecNumber>
    </recommendedName>
</protein>
<dbReference type="EMBL" id="JAETWB010000052">
    <property type="protein sequence ID" value="MBL6082203.1"/>
    <property type="molecule type" value="Genomic_DNA"/>
</dbReference>
<dbReference type="Pfam" id="PF07536">
    <property type="entry name" value="HWE_HK"/>
    <property type="match status" value="1"/>
</dbReference>
<evidence type="ECO:0000259" key="8">
    <source>
        <dbReference type="Pfam" id="PF07536"/>
    </source>
</evidence>